<dbReference type="InterPro" id="IPR003340">
    <property type="entry name" value="B3_DNA-bd"/>
</dbReference>
<dbReference type="Proteomes" id="UP000030645">
    <property type="component" value="Unassembled WGS sequence"/>
</dbReference>
<evidence type="ECO:0000256" key="6">
    <source>
        <dbReference type="SAM" id="MobiDB-lite"/>
    </source>
</evidence>
<evidence type="ECO:0000256" key="1">
    <source>
        <dbReference type="ARBA" id="ARBA00004123"/>
    </source>
</evidence>
<evidence type="ECO:0000313" key="8">
    <source>
        <dbReference type="Proteomes" id="UP000030645"/>
    </source>
</evidence>
<dbReference type="EMBL" id="KE344099">
    <property type="protein sequence ID" value="EXB53602.1"/>
    <property type="molecule type" value="Genomic_DNA"/>
</dbReference>
<dbReference type="Pfam" id="PF03754">
    <property type="entry name" value="At2g31720-like"/>
    <property type="match status" value="1"/>
</dbReference>
<evidence type="ECO:0000256" key="5">
    <source>
        <dbReference type="ARBA" id="ARBA00023242"/>
    </source>
</evidence>
<dbReference type="InterPro" id="IPR015300">
    <property type="entry name" value="DNA-bd_pseudobarrel_sf"/>
</dbReference>
<dbReference type="GO" id="GO:0005634">
    <property type="term" value="C:nucleus"/>
    <property type="evidence" value="ECO:0007669"/>
    <property type="project" value="UniProtKB-SubCell"/>
</dbReference>
<keyword evidence="8" id="KW-1185">Reference proteome</keyword>
<proteinExistence type="predicted"/>
<dbReference type="CDD" id="cd10017">
    <property type="entry name" value="B3_DNA"/>
    <property type="match status" value="1"/>
</dbReference>
<keyword evidence="4" id="KW-0804">Transcription</keyword>
<dbReference type="STRING" id="981085.W9R0N0"/>
<name>W9R0N0_9ROSA</name>
<evidence type="ECO:0000313" key="7">
    <source>
        <dbReference type="EMBL" id="EXB53602.1"/>
    </source>
</evidence>
<sequence>MHPQYSSSLNGGESENVDKRSSSTQDLDSEEFDPLKELAVAATDPAVLELVERQADFEQSRREARNARNDRREDGGKNNRPTSHEALVLPRRILRNKIDVMGGTEVNFVLQKSFVAGSRGGRSIRLPIRSTQITSSLRDAEKRRLDVERKSMAVKLIDQSFREFQMEIRRWDGRTNGKIYALATKWNDVVSSNHLEEGDDIKLWSFRVDDHLHFALQTTKKAARLDQ</sequence>
<dbReference type="KEGG" id="mnt:21388631"/>
<reference evidence="8" key="1">
    <citation type="submission" date="2013-01" db="EMBL/GenBank/DDBJ databases">
        <title>Draft Genome Sequence of a Mulberry Tree, Morus notabilis C.K. Schneid.</title>
        <authorList>
            <person name="He N."/>
            <person name="Zhao S."/>
        </authorList>
    </citation>
    <scope>NUCLEOTIDE SEQUENCE</scope>
</reference>
<evidence type="ECO:0000256" key="2">
    <source>
        <dbReference type="ARBA" id="ARBA00023015"/>
    </source>
</evidence>
<gene>
    <name evidence="7" type="ORF">L484_005151</name>
</gene>
<dbReference type="Gene3D" id="2.40.330.10">
    <property type="entry name" value="DNA-binding pseudobarrel domain"/>
    <property type="match status" value="1"/>
</dbReference>
<dbReference type="PANTHER" id="PTHR31541">
    <property type="entry name" value="B3 DOMAIN PLANT PROTEIN-RELATED"/>
    <property type="match status" value="1"/>
</dbReference>
<organism evidence="7 8">
    <name type="scientific">Morus notabilis</name>
    <dbReference type="NCBI Taxonomy" id="981085"/>
    <lineage>
        <taxon>Eukaryota</taxon>
        <taxon>Viridiplantae</taxon>
        <taxon>Streptophyta</taxon>
        <taxon>Embryophyta</taxon>
        <taxon>Tracheophyta</taxon>
        <taxon>Spermatophyta</taxon>
        <taxon>Magnoliopsida</taxon>
        <taxon>eudicotyledons</taxon>
        <taxon>Gunneridae</taxon>
        <taxon>Pentapetalae</taxon>
        <taxon>rosids</taxon>
        <taxon>fabids</taxon>
        <taxon>Rosales</taxon>
        <taxon>Moraceae</taxon>
        <taxon>Moreae</taxon>
        <taxon>Morus</taxon>
    </lineage>
</organism>
<dbReference type="PANTHER" id="PTHR31541:SF25">
    <property type="entry name" value="GAMMA-GLIADIN B"/>
    <property type="match status" value="1"/>
</dbReference>
<feature type="region of interest" description="Disordered" evidence="6">
    <location>
        <begin position="54"/>
        <end position="84"/>
    </location>
</feature>
<dbReference type="AlphaFoldDB" id="W9R0N0"/>
<comment type="subcellular location">
    <subcellularLocation>
        <location evidence="1">Nucleus</location>
    </subcellularLocation>
</comment>
<accession>W9R0N0</accession>
<feature type="compositionally biased region" description="Polar residues" evidence="6">
    <location>
        <begin position="1"/>
        <end position="13"/>
    </location>
</feature>
<evidence type="ECO:0008006" key="9">
    <source>
        <dbReference type="Google" id="ProtNLM"/>
    </source>
</evidence>
<dbReference type="GO" id="GO:0003677">
    <property type="term" value="F:DNA binding"/>
    <property type="evidence" value="ECO:0007669"/>
    <property type="project" value="UniProtKB-KW"/>
</dbReference>
<keyword evidence="2" id="KW-0805">Transcription regulation</keyword>
<feature type="region of interest" description="Disordered" evidence="6">
    <location>
        <begin position="1"/>
        <end position="38"/>
    </location>
</feature>
<evidence type="ECO:0000256" key="3">
    <source>
        <dbReference type="ARBA" id="ARBA00023125"/>
    </source>
</evidence>
<keyword evidence="5" id="KW-0539">Nucleus</keyword>
<feature type="compositionally biased region" description="Basic and acidic residues" evidence="6">
    <location>
        <begin position="54"/>
        <end position="77"/>
    </location>
</feature>
<dbReference type="InterPro" id="IPR005508">
    <property type="entry name" value="At2g31720-like"/>
</dbReference>
<dbReference type="SUPFAM" id="SSF101936">
    <property type="entry name" value="DNA-binding pseudobarrel domain"/>
    <property type="match status" value="1"/>
</dbReference>
<protein>
    <recommendedName>
        <fullName evidence="9">B3 domain-containing protein</fullName>
    </recommendedName>
</protein>
<evidence type="ECO:0000256" key="4">
    <source>
        <dbReference type="ARBA" id="ARBA00023163"/>
    </source>
</evidence>
<dbReference type="OrthoDB" id="1609262at2759"/>
<keyword evidence="3" id="KW-0238">DNA-binding</keyword>